<evidence type="ECO:0000256" key="1">
    <source>
        <dbReference type="SAM" id="MobiDB-lite"/>
    </source>
</evidence>
<dbReference type="Proteomes" id="UP000184330">
    <property type="component" value="Unassembled WGS sequence"/>
</dbReference>
<organism evidence="2 3">
    <name type="scientific">Phialocephala subalpina</name>
    <dbReference type="NCBI Taxonomy" id="576137"/>
    <lineage>
        <taxon>Eukaryota</taxon>
        <taxon>Fungi</taxon>
        <taxon>Dikarya</taxon>
        <taxon>Ascomycota</taxon>
        <taxon>Pezizomycotina</taxon>
        <taxon>Leotiomycetes</taxon>
        <taxon>Helotiales</taxon>
        <taxon>Mollisiaceae</taxon>
        <taxon>Phialocephala</taxon>
        <taxon>Phialocephala fortinii species complex</taxon>
    </lineage>
</organism>
<reference evidence="2 3" key="1">
    <citation type="submission" date="2016-03" db="EMBL/GenBank/DDBJ databases">
        <authorList>
            <person name="Ploux O."/>
        </authorList>
    </citation>
    <scope>NUCLEOTIDE SEQUENCE [LARGE SCALE GENOMIC DNA]</scope>
    <source>
        <strain evidence="2 3">UAMH 11012</strain>
    </source>
</reference>
<evidence type="ECO:0000313" key="2">
    <source>
        <dbReference type="EMBL" id="CZR65143.1"/>
    </source>
</evidence>
<feature type="region of interest" description="Disordered" evidence="1">
    <location>
        <begin position="321"/>
        <end position="349"/>
    </location>
</feature>
<accession>A0A1L7XJE5</accession>
<dbReference type="EMBL" id="FJOG01000029">
    <property type="protein sequence ID" value="CZR65143.1"/>
    <property type="molecule type" value="Genomic_DNA"/>
</dbReference>
<protein>
    <submittedName>
        <fullName evidence="2">Uncharacterized protein</fullName>
    </submittedName>
</protein>
<feature type="region of interest" description="Disordered" evidence="1">
    <location>
        <begin position="158"/>
        <end position="182"/>
    </location>
</feature>
<name>A0A1L7XJE5_9HELO</name>
<proteinExistence type="predicted"/>
<sequence>MFSSPTISSPPLTYLPVLVRTPCRAHQLNPKGQNPACRFLRLRDTFDFYNQKCDLCQAHDYNRDRVANGMMRIEGPGLINELMRRGTNMGTMSDANVVRIMLARERMARRRAQGKDEDNEYDNPLFVPGSDFAHRTYRPAEFELGDEAGDIEAIQQSLAETSSEEGEQLEAETAARRQAEHAKQKAVMNELQANLEVGSTSQMNVDKQQATANGVGKVKLRDRLNAFVEHSQTAQAHPTQSMDSRLGNSEEGSPLHVEYAEAPTDELDKPKEELEHISIAFKLFGKWREVDTSTIQMNSYAMPDDNEQGPTWKERGKWAVEDGDDKGENRFRASNGSSAPKQIHLEPDGRRVEHNLREVKPEFWNPHTGQIERIRGPIKATAPPRAPRILRQPRMRRQAGSSKSSSERNSTSDEKVHMRGGDDNWASKQVRRE</sequence>
<feature type="region of interest" description="Disordered" evidence="1">
    <location>
        <begin position="231"/>
        <end position="251"/>
    </location>
</feature>
<feature type="compositionally biased region" description="Basic and acidic residues" evidence="1">
    <location>
        <begin position="173"/>
        <end position="182"/>
    </location>
</feature>
<evidence type="ECO:0000313" key="3">
    <source>
        <dbReference type="Proteomes" id="UP000184330"/>
    </source>
</evidence>
<dbReference type="AlphaFoldDB" id="A0A1L7XJE5"/>
<keyword evidence="3" id="KW-1185">Reference proteome</keyword>
<feature type="compositionally biased region" description="Basic and acidic residues" evidence="1">
    <location>
        <begin position="321"/>
        <end position="331"/>
    </location>
</feature>
<feature type="compositionally biased region" description="Basic and acidic residues" evidence="1">
    <location>
        <begin position="410"/>
        <end position="422"/>
    </location>
</feature>
<feature type="region of interest" description="Disordered" evidence="1">
    <location>
        <begin position="367"/>
        <end position="433"/>
    </location>
</feature>
<gene>
    <name evidence="2" type="ORF">PAC_15043</name>
</gene>